<dbReference type="AlphaFoldDB" id="W0RBX5"/>
<dbReference type="EMBL" id="CP006956">
    <property type="protein sequence ID" value="AHG86893.1"/>
    <property type="molecule type" value="Genomic_DNA"/>
</dbReference>
<dbReference type="KEGG" id="btra:F544_16650"/>
<name>W0RBX5_BIBTR</name>
<reference evidence="1 2" key="1">
    <citation type="submission" date="2013-12" db="EMBL/GenBank/DDBJ databases">
        <title>Annotation of the Bibersteinia trehalosi USDA-ARS-USMARC-190 complete genome.</title>
        <authorList>
            <person name="Harhay G.P."/>
            <person name="McVey S."/>
            <person name="Clawson M.L."/>
            <person name="Bono J."/>
            <person name="Heaton M.P."/>
            <person name="Chitko-Mckown C.G."/>
            <person name="Harhay D.M."/>
            <person name="Smith T.P.L."/>
        </authorList>
    </citation>
    <scope>NUCLEOTIDE SEQUENCE [LARGE SCALE GENOMIC DNA]</scope>
    <source>
        <strain evidence="1 2">USDA-ARS-USMARC-190</strain>
    </source>
</reference>
<dbReference type="Proteomes" id="UP000019086">
    <property type="component" value="Chromosome"/>
</dbReference>
<accession>W0RBX5</accession>
<sequence>MFSPFSTACSANPSRRAQSPPIRHVFCLSRIEQHQPAAQMVD</sequence>
<organism evidence="1 2">
    <name type="scientific">Bibersteinia trehalosi USDA-ARS-USMARC-190</name>
    <dbReference type="NCBI Taxonomy" id="1263832"/>
    <lineage>
        <taxon>Bacteria</taxon>
        <taxon>Pseudomonadati</taxon>
        <taxon>Pseudomonadota</taxon>
        <taxon>Gammaproteobacteria</taxon>
        <taxon>Pasteurellales</taxon>
        <taxon>Pasteurellaceae</taxon>
        <taxon>Bibersteinia</taxon>
    </lineage>
</organism>
<evidence type="ECO:0000313" key="2">
    <source>
        <dbReference type="Proteomes" id="UP000019086"/>
    </source>
</evidence>
<gene>
    <name evidence="1" type="ORF">F544_16650</name>
</gene>
<proteinExistence type="predicted"/>
<protein>
    <submittedName>
        <fullName evidence="1">Uncharacterized protein</fullName>
    </submittedName>
</protein>
<dbReference type="HOGENOM" id="CLU_3247824_0_0_6"/>
<evidence type="ECO:0000313" key="1">
    <source>
        <dbReference type="EMBL" id="AHG86893.1"/>
    </source>
</evidence>